<dbReference type="Gene3D" id="1.10.260.50">
    <property type="match status" value="1"/>
</dbReference>
<dbReference type="PANTHER" id="PTHR11601">
    <property type="entry name" value="CYSTEINE DESULFURYLASE FAMILY MEMBER"/>
    <property type="match status" value="1"/>
</dbReference>
<dbReference type="RefSeq" id="WP_013559159.1">
    <property type="nucleotide sequence ID" value="NC_014960.1"/>
</dbReference>
<dbReference type="eggNOG" id="COG1104">
    <property type="taxonomic scope" value="Bacteria"/>
</dbReference>
<evidence type="ECO:0000313" key="12">
    <source>
        <dbReference type="Proteomes" id="UP000008922"/>
    </source>
</evidence>
<comment type="similarity">
    <text evidence="2">Belongs to the class-V pyridoxal-phosphate-dependent aminotransferase family. NifS/IscS subfamily.</text>
</comment>
<dbReference type="Gene3D" id="3.90.1150.10">
    <property type="entry name" value="Aspartate Aminotransferase, domain 1"/>
    <property type="match status" value="1"/>
</dbReference>
<evidence type="ECO:0000256" key="3">
    <source>
        <dbReference type="ARBA" id="ARBA00012239"/>
    </source>
</evidence>
<evidence type="ECO:0000256" key="9">
    <source>
        <dbReference type="RuleBase" id="RU004504"/>
    </source>
</evidence>
<evidence type="ECO:0000256" key="6">
    <source>
        <dbReference type="ARBA" id="ARBA00023004"/>
    </source>
</evidence>
<dbReference type="KEGG" id="atm:ANT_07320"/>
<protein>
    <recommendedName>
        <fullName evidence="3">cysteine desulfurase</fullName>
        <ecNumber evidence="3">2.8.1.7</ecNumber>
    </recommendedName>
</protein>
<evidence type="ECO:0000256" key="5">
    <source>
        <dbReference type="ARBA" id="ARBA00022898"/>
    </source>
</evidence>
<keyword evidence="4" id="KW-0479">Metal-binding</keyword>
<gene>
    <name evidence="11" type="ordered locus">ANT_07320</name>
</gene>
<dbReference type="GO" id="GO:0051536">
    <property type="term" value="F:iron-sulfur cluster binding"/>
    <property type="evidence" value="ECO:0007669"/>
    <property type="project" value="UniProtKB-KW"/>
</dbReference>
<dbReference type="OrthoDB" id="9808002at2"/>
<dbReference type="InParanoid" id="E8N2G0"/>
<dbReference type="EMBL" id="AP012029">
    <property type="protein sequence ID" value="BAJ62766.1"/>
    <property type="molecule type" value="Genomic_DNA"/>
</dbReference>
<proteinExistence type="inferred from homology"/>
<dbReference type="AlphaFoldDB" id="E8N2G0"/>
<dbReference type="InterPro" id="IPR020578">
    <property type="entry name" value="Aminotrans_V_PyrdxlP_BS"/>
</dbReference>
<dbReference type="STRING" id="926569.ANT_07320"/>
<dbReference type="PROSITE" id="PS00595">
    <property type="entry name" value="AA_TRANSFER_CLASS_5"/>
    <property type="match status" value="1"/>
</dbReference>
<dbReference type="InterPro" id="IPR015421">
    <property type="entry name" value="PyrdxlP-dep_Trfase_major"/>
</dbReference>
<evidence type="ECO:0000259" key="10">
    <source>
        <dbReference type="Pfam" id="PF00266"/>
    </source>
</evidence>
<dbReference type="InterPro" id="IPR000192">
    <property type="entry name" value="Aminotrans_V_dom"/>
</dbReference>
<organism evidence="11 12">
    <name type="scientific">Anaerolinea thermophila (strain DSM 14523 / JCM 11388 / NBRC 100420 / UNI-1)</name>
    <dbReference type="NCBI Taxonomy" id="926569"/>
    <lineage>
        <taxon>Bacteria</taxon>
        <taxon>Bacillati</taxon>
        <taxon>Chloroflexota</taxon>
        <taxon>Anaerolineae</taxon>
        <taxon>Anaerolineales</taxon>
        <taxon>Anaerolineaceae</taxon>
        <taxon>Anaerolinea</taxon>
    </lineage>
</organism>
<sequence>MLEALEKALDESTFLVSIQSANNEIGTIQPISEIVFMAHSHGVLVHTDAAQAVGKIAVDVNAWGVDLLSLSAHKMYGPKGVGALYVRGGIRKIPIRPLLEGGGQERGLRAGTSNVPGIVGLGKASEIACSEISSESLRLQTLRDELEKRLLENIPHLRINARFAPRFPNTSSLTFEEDADVLLLRLPQLMMSTSSACNTGAPEPSHVLQAIGLTRKQASSSIRISLGRLTTADDIHFVVHQFSSVVSR</sequence>
<dbReference type="Pfam" id="PF00266">
    <property type="entry name" value="Aminotran_5"/>
    <property type="match status" value="1"/>
</dbReference>
<evidence type="ECO:0000256" key="4">
    <source>
        <dbReference type="ARBA" id="ARBA00022723"/>
    </source>
</evidence>
<dbReference type="HOGENOM" id="CLU_003433_0_1_0"/>
<dbReference type="EC" id="2.8.1.7" evidence="3"/>
<dbReference type="Proteomes" id="UP000008922">
    <property type="component" value="Chromosome"/>
</dbReference>
<dbReference type="InterPro" id="IPR015424">
    <property type="entry name" value="PyrdxlP-dep_Trfase"/>
</dbReference>
<dbReference type="PANTHER" id="PTHR11601:SF34">
    <property type="entry name" value="CYSTEINE DESULFURASE"/>
    <property type="match status" value="1"/>
</dbReference>
<evidence type="ECO:0000256" key="7">
    <source>
        <dbReference type="ARBA" id="ARBA00023014"/>
    </source>
</evidence>
<evidence type="ECO:0000256" key="2">
    <source>
        <dbReference type="ARBA" id="ARBA00006490"/>
    </source>
</evidence>
<keyword evidence="6" id="KW-0408">Iron</keyword>
<accession>E8N2G0</accession>
<keyword evidence="12" id="KW-1185">Reference proteome</keyword>
<feature type="domain" description="Aminotransferase class V" evidence="10">
    <location>
        <begin position="2"/>
        <end position="236"/>
    </location>
</feature>
<dbReference type="GO" id="GO:0031071">
    <property type="term" value="F:cysteine desulfurase activity"/>
    <property type="evidence" value="ECO:0007669"/>
    <property type="project" value="UniProtKB-EC"/>
</dbReference>
<dbReference type="Gene3D" id="3.40.640.10">
    <property type="entry name" value="Type I PLP-dependent aspartate aminotransferase-like (Major domain)"/>
    <property type="match status" value="1"/>
</dbReference>
<keyword evidence="11" id="KW-0808">Transferase</keyword>
<keyword evidence="5" id="KW-0663">Pyridoxal phosphate</keyword>
<comment type="catalytic activity">
    <reaction evidence="8">
        <text>(sulfur carrier)-H + L-cysteine = (sulfur carrier)-SH + L-alanine</text>
        <dbReference type="Rhea" id="RHEA:43892"/>
        <dbReference type="Rhea" id="RHEA-COMP:14737"/>
        <dbReference type="Rhea" id="RHEA-COMP:14739"/>
        <dbReference type="ChEBI" id="CHEBI:29917"/>
        <dbReference type="ChEBI" id="CHEBI:35235"/>
        <dbReference type="ChEBI" id="CHEBI:57972"/>
        <dbReference type="ChEBI" id="CHEBI:64428"/>
        <dbReference type="EC" id="2.8.1.7"/>
    </reaction>
</comment>
<name>E8N2G0_ANATU</name>
<dbReference type="GO" id="GO:0046872">
    <property type="term" value="F:metal ion binding"/>
    <property type="evidence" value="ECO:0007669"/>
    <property type="project" value="UniProtKB-KW"/>
</dbReference>
<comment type="cofactor">
    <cofactor evidence="1 9">
        <name>pyridoxal 5'-phosphate</name>
        <dbReference type="ChEBI" id="CHEBI:597326"/>
    </cofactor>
</comment>
<evidence type="ECO:0000256" key="1">
    <source>
        <dbReference type="ARBA" id="ARBA00001933"/>
    </source>
</evidence>
<dbReference type="SUPFAM" id="SSF53383">
    <property type="entry name" value="PLP-dependent transferases"/>
    <property type="match status" value="1"/>
</dbReference>
<reference evidence="11 12" key="1">
    <citation type="submission" date="2010-12" db="EMBL/GenBank/DDBJ databases">
        <title>Whole genome sequence of Anaerolinea thermophila UNI-1.</title>
        <authorList>
            <person name="Narita-Yamada S."/>
            <person name="Kishi E."/>
            <person name="Watanabe Y."/>
            <person name="Takasaki K."/>
            <person name="Ankai A."/>
            <person name="Oguchi A."/>
            <person name="Fukui S."/>
            <person name="Takahashi M."/>
            <person name="Yashiro I."/>
            <person name="Hosoyama A."/>
            <person name="Sekiguchi Y."/>
            <person name="Hanada S."/>
            <person name="Fujita N."/>
        </authorList>
    </citation>
    <scope>NUCLEOTIDE SEQUENCE [LARGE SCALE GENOMIC DNA]</scope>
    <source>
        <strain evidence="12">DSM 14523 / JCM 11388 / NBRC 100420 / UNI-1</strain>
    </source>
</reference>
<keyword evidence="7" id="KW-0411">Iron-sulfur</keyword>
<dbReference type="InterPro" id="IPR015422">
    <property type="entry name" value="PyrdxlP-dep_Trfase_small"/>
</dbReference>
<evidence type="ECO:0000256" key="8">
    <source>
        <dbReference type="ARBA" id="ARBA00050776"/>
    </source>
</evidence>
<evidence type="ECO:0000313" key="11">
    <source>
        <dbReference type="EMBL" id="BAJ62766.1"/>
    </source>
</evidence>